<keyword evidence="4" id="KW-1185">Reference proteome</keyword>
<dbReference type="SUPFAM" id="SSF46774">
    <property type="entry name" value="ARID-like"/>
    <property type="match status" value="1"/>
</dbReference>
<dbReference type="OrthoDB" id="1938591at2759"/>
<evidence type="ECO:0000256" key="1">
    <source>
        <dbReference type="SAM" id="MobiDB-lite"/>
    </source>
</evidence>
<dbReference type="AlphaFoldDB" id="M2PMA7"/>
<gene>
    <name evidence="3" type="ORF">CERSUDRAFT_114150</name>
</gene>
<dbReference type="EMBL" id="KB445796">
    <property type="protein sequence ID" value="EMD37509.1"/>
    <property type="molecule type" value="Genomic_DNA"/>
</dbReference>
<dbReference type="Gene3D" id="1.10.150.60">
    <property type="entry name" value="ARID DNA-binding domain"/>
    <property type="match status" value="1"/>
</dbReference>
<dbReference type="STRING" id="914234.M2PMA7"/>
<sequence length="327" mass="37093">MDTNQFVGEVQNLMHRQPQQLTQQQPSSQHLLPLFPPVPSAVFATAYPNYCSKAGIHPDPSQLNQDGRQIDLHQLHVEVINLGTFHSIMHNDDAWAIIGGKLGFVQFQASDTEPVKCSPDVATHLQHVYKKYLSSFDLTYIASILQRKNDLRNQNPQANEKHMPPQDPGCNVRIPPQNSGVVSSVNSTSTSIKWQRPPPTPKEEEQGAQLVDQMKCELIGRLDNLRSFDLPDHQRLEFDAILEQVYQYAQEIEPNLPRLACFWKPEAVRHVVAMIVAAQYQKHLLDSRTPQYTIELNALRHISKHFQAALEQYNSTEASLCPEIAQN</sequence>
<dbReference type="SMART" id="SM00501">
    <property type="entry name" value="BRIGHT"/>
    <property type="match status" value="1"/>
</dbReference>
<dbReference type="InterPro" id="IPR036431">
    <property type="entry name" value="ARID_dom_sf"/>
</dbReference>
<evidence type="ECO:0000313" key="4">
    <source>
        <dbReference type="Proteomes" id="UP000016930"/>
    </source>
</evidence>
<dbReference type="Proteomes" id="UP000016930">
    <property type="component" value="Unassembled WGS sequence"/>
</dbReference>
<proteinExistence type="predicted"/>
<dbReference type="GO" id="GO:0003677">
    <property type="term" value="F:DNA binding"/>
    <property type="evidence" value="ECO:0007669"/>
    <property type="project" value="InterPro"/>
</dbReference>
<name>M2PMA7_CERS8</name>
<evidence type="ECO:0000313" key="3">
    <source>
        <dbReference type="EMBL" id="EMD37509.1"/>
    </source>
</evidence>
<feature type="domain" description="ARID" evidence="2">
    <location>
        <begin position="37"/>
        <end position="141"/>
    </location>
</feature>
<dbReference type="HOGENOM" id="CLU_849919_0_0_1"/>
<accession>M2PMA7</accession>
<feature type="region of interest" description="Disordered" evidence="1">
    <location>
        <begin position="182"/>
        <end position="206"/>
    </location>
</feature>
<dbReference type="PROSITE" id="PS51011">
    <property type="entry name" value="ARID"/>
    <property type="match status" value="1"/>
</dbReference>
<evidence type="ECO:0000259" key="2">
    <source>
        <dbReference type="PROSITE" id="PS51011"/>
    </source>
</evidence>
<protein>
    <recommendedName>
        <fullName evidence="2">ARID domain-containing protein</fullName>
    </recommendedName>
</protein>
<reference evidence="3 4" key="1">
    <citation type="journal article" date="2012" name="Proc. Natl. Acad. Sci. U.S.A.">
        <title>Comparative genomics of Ceriporiopsis subvermispora and Phanerochaete chrysosporium provide insight into selective ligninolysis.</title>
        <authorList>
            <person name="Fernandez-Fueyo E."/>
            <person name="Ruiz-Duenas F.J."/>
            <person name="Ferreira P."/>
            <person name="Floudas D."/>
            <person name="Hibbett D.S."/>
            <person name="Canessa P."/>
            <person name="Larrondo L.F."/>
            <person name="James T.Y."/>
            <person name="Seelenfreund D."/>
            <person name="Lobos S."/>
            <person name="Polanco R."/>
            <person name="Tello M."/>
            <person name="Honda Y."/>
            <person name="Watanabe T."/>
            <person name="Watanabe T."/>
            <person name="Ryu J.S."/>
            <person name="Kubicek C.P."/>
            <person name="Schmoll M."/>
            <person name="Gaskell J."/>
            <person name="Hammel K.E."/>
            <person name="St John F.J."/>
            <person name="Vanden Wymelenberg A."/>
            <person name="Sabat G."/>
            <person name="Splinter BonDurant S."/>
            <person name="Syed K."/>
            <person name="Yadav J.S."/>
            <person name="Doddapaneni H."/>
            <person name="Subramanian V."/>
            <person name="Lavin J.L."/>
            <person name="Oguiza J.A."/>
            <person name="Perez G."/>
            <person name="Pisabarro A.G."/>
            <person name="Ramirez L."/>
            <person name="Santoyo F."/>
            <person name="Master E."/>
            <person name="Coutinho P.M."/>
            <person name="Henrissat B."/>
            <person name="Lombard V."/>
            <person name="Magnuson J.K."/>
            <person name="Kuees U."/>
            <person name="Hori C."/>
            <person name="Igarashi K."/>
            <person name="Samejima M."/>
            <person name="Held B.W."/>
            <person name="Barry K.W."/>
            <person name="LaButti K.M."/>
            <person name="Lapidus A."/>
            <person name="Lindquist E.A."/>
            <person name="Lucas S.M."/>
            <person name="Riley R."/>
            <person name="Salamov A.A."/>
            <person name="Hoffmeister D."/>
            <person name="Schwenk D."/>
            <person name="Hadar Y."/>
            <person name="Yarden O."/>
            <person name="de Vries R.P."/>
            <person name="Wiebenga A."/>
            <person name="Stenlid J."/>
            <person name="Eastwood D."/>
            <person name="Grigoriev I.V."/>
            <person name="Berka R.M."/>
            <person name="Blanchette R.A."/>
            <person name="Kersten P."/>
            <person name="Martinez A.T."/>
            <person name="Vicuna R."/>
            <person name="Cullen D."/>
        </authorList>
    </citation>
    <scope>NUCLEOTIDE SEQUENCE [LARGE SCALE GENOMIC DNA]</scope>
    <source>
        <strain evidence="3 4">B</strain>
    </source>
</reference>
<dbReference type="InterPro" id="IPR001606">
    <property type="entry name" value="ARID_dom"/>
</dbReference>
<dbReference type="Pfam" id="PF01388">
    <property type="entry name" value="ARID"/>
    <property type="match status" value="1"/>
</dbReference>
<feature type="compositionally biased region" description="Low complexity" evidence="1">
    <location>
        <begin position="182"/>
        <end position="191"/>
    </location>
</feature>
<organism evidence="3 4">
    <name type="scientific">Ceriporiopsis subvermispora (strain B)</name>
    <name type="common">White-rot fungus</name>
    <name type="synonym">Gelatoporia subvermispora</name>
    <dbReference type="NCBI Taxonomy" id="914234"/>
    <lineage>
        <taxon>Eukaryota</taxon>
        <taxon>Fungi</taxon>
        <taxon>Dikarya</taxon>
        <taxon>Basidiomycota</taxon>
        <taxon>Agaricomycotina</taxon>
        <taxon>Agaricomycetes</taxon>
        <taxon>Polyporales</taxon>
        <taxon>Gelatoporiaceae</taxon>
        <taxon>Gelatoporia</taxon>
    </lineage>
</organism>